<feature type="transmembrane region" description="Helical" evidence="1">
    <location>
        <begin position="104"/>
        <end position="125"/>
    </location>
</feature>
<feature type="transmembrane region" description="Helical" evidence="1">
    <location>
        <begin position="46"/>
        <end position="68"/>
    </location>
</feature>
<sequence>MINEFTARIKDWTKKHKFSAAVCFLHPIFSFLVSKFSQKYGKQKYFFYLFAANNINIVAPTVLFVVLFSGIEKSIGSKKYSIWMIYSFIFLFICRLKFNLTSSGPTCAIFCPYFTFAFIHQPFLYFKVKKYRFSDSLLYFIAIVQFIFLDFQNAFVDCIICAFSNLFWNLFCTIIRSLYGPIQILEAR</sequence>
<dbReference type="GeneID" id="94833822"/>
<dbReference type="AlphaFoldDB" id="A0A1J4KQ38"/>
<organism evidence="2 3">
    <name type="scientific">Tritrichomonas foetus</name>
    <dbReference type="NCBI Taxonomy" id="1144522"/>
    <lineage>
        <taxon>Eukaryota</taxon>
        <taxon>Metamonada</taxon>
        <taxon>Parabasalia</taxon>
        <taxon>Tritrichomonadida</taxon>
        <taxon>Tritrichomonadidae</taxon>
        <taxon>Tritrichomonas</taxon>
    </lineage>
</organism>
<reference evidence="2" key="1">
    <citation type="submission" date="2016-10" db="EMBL/GenBank/DDBJ databases">
        <authorList>
            <person name="Benchimol M."/>
            <person name="Almeida L.G."/>
            <person name="Vasconcelos A.T."/>
            <person name="Perreira-Neves A."/>
            <person name="Rosa I.A."/>
            <person name="Tasca T."/>
            <person name="Bogo M.R."/>
            <person name="de Souza W."/>
        </authorList>
    </citation>
    <scope>NUCLEOTIDE SEQUENCE [LARGE SCALE GENOMIC DNA]</scope>
    <source>
        <strain evidence="2">K</strain>
    </source>
</reference>
<evidence type="ECO:0000313" key="3">
    <source>
        <dbReference type="Proteomes" id="UP000179807"/>
    </source>
</evidence>
<dbReference type="VEuPathDB" id="TrichDB:TRFO_16662"/>
<gene>
    <name evidence="2" type="ORF">TRFO_16662</name>
</gene>
<keyword evidence="1" id="KW-0472">Membrane</keyword>
<evidence type="ECO:0000313" key="2">
    <source>
        <dbReference type="EMBL" id="OHT13226.1"/>
    </source>
</evidence>
<accession>A0A1J4KQ38</accession>
<dbReference type="EMBL" id="MLAK01000545">
    <property type="protein sequence ID" value="OHT13226.1"/>
    <property type="molecule type" value="Genomic_DNA"/>
</dbReference>
<keyword evidence="1" id="KW-0812">Transmembrane</keyword>
<dbReference type="RefSeq" id="XP_068366362.1">
    <property type="nucleotide sequence ID" value="XM_068499118.1"/>
</dbReference>
<comment type="caution">
    <text evidence="2">The sequence shown here is derived from an EMBL/GenBank/DDBJ whole genome shotgun (WGS) entry which is preliminary data.</text>
</comment>
<dbReference type="Proteomes" id="UP000179807">
    <property type="component" value="Unassembled WGS sequence"/>
</dbReference>
<feature type="transmembrane region" description="Helical" evidence="1">
    <location>
        <begin position="80"/>
        <end position="98"/>
    </location>
</feature>
<name>A0A1J4KQ38_9EUKA</name>
<evidence type="ECO:0000256" key="1">
    <source>
        <dbReference type="SAM" id="Phobius"/>
    </source>
</evidence>
<keyword evidence="1" id="KW-1133">Transmembrane helix</keyword>
<protein>
    <submittedName>
        <fullName evidence="2">Uncharacterized protein</fullName>
    </submittedName>
</protein>
<keyword evidence="3" id="KW-1185">Reference proteome</keyword>
<proteinExistence type="predicted"/>